<sequence length="161" mass="19117">MTFVIIKTEGDPNSKVYPLDLKKTLLDIRKQLEIINDELFFLKKFDDEFHEISLKSEGDFLLEQVIGVTDDNSKRILYLRKKKSSFDWNILNNKYNLDYGCIMSFDGNKRVNKRAFKMKNCDIIDIGDKGYKKDKIGFDSKEDWMKKQIYLLMMMILTLIF</sequence>
<gene>
    <name evidence="1" type="ORF">GLOINDRAFT_35469</name>
</gene>
<accession>U9TBK7</accession>
<organism evidence="1">
    <name type="scientific">Rhizophagus irregularis (strain DAOM 181602 / DAOM 197198 / MUCL 43194)</name>
    <name type="common">Arbuscular mycorrhizal fungus</name>
    <name type="synonym">Glomus intraradices</name>
    <dbReference type="NCBI Taxonomy" id="747089"/>
    <lineage>
        <taxon>Eukaryota</taxon>
        <taxon>Fungi</taxon>
        <taxon>Fungi incertae sedis</taxon>
        <taxon>Mucoromycota</taxon>
        <taxon>Glomeromycotina</taxon>
        <taxon>Glomeromycetes</taxon>
        <taxon>Glomerales</taxon>
        <taxon>Glomeraceae</taxon>
        <taxon>Rhizophagus</taxon>
    </lineage>
</organism>
<evidence type="ECO:0000313" key="1">
    <source>
        <dbReference type="EMBL" id="ESA05495.1"/>
    </source>
</evidence>
<protein>
    <submittedName>
        <fullName evidence="1">Uncharacterized protein</fullName>
    </submittedName>
</protein>
<dbReference type="HOGENOM" id="CLU_1644625_0_0_1"/>
<reference evidence="1" key="1">
    <citation type="submission" date="2013-07" db="EMBL/GenBank/DDBJ databases">
        <title>The genome of an arbuscular mycorrhizal fungus provides insights into the evolution of the oldest plant symbiosis.</title>
        <authorList>
            <consortium name="DOE Joint Genome Institute"/>
            <person name="Tisserant E."/>
            <person name="Malbreil M."/>
            <person name="Kuo A."/>
            <person name="Kohler A."/>
            <person name="Symeonidi A."/>
            <person name="Balestrini R."/>
            <person name="Charron P."/>
            <person name="Duensing N."/>
            <person name="Frei-dit-Frey N."/>
            <person name="Gianinazzi-Pearson V."/>
            <person name="Gilbert B."/>
            <person name="Handa Y."/>
            <person name="Hijri M."/>
            <person name="Kaul R."/>
            <person name="Kawaguchi M."/>
            <person name="Krajinski F."/>
            <person name="Lammers P."/>
            <person name="Lapierre D."/>
            <person name="Masclaux F.G."/>
            <person name="Murat C."/>
            <person name="Morin E."/>
            <person name="Ndikumana S."/>
            <person name="Pagni M."/>
            <person name="Petitpierre D."/>
            <person name="Requena N."/>
            <person name="Rosikiewicz P."/>
            <person name="Riley R."/>
            <person name="Saito K."/>
            <person name="San Clemente H."/>
            <person name="Shapiro H."/>
            <person name="van Tuinen D."/>
            <person name="Becard G."/>
            <person name="Bonfante P."/>
            <person name="Paszkowski U."/>
            <person name="Shachar-Hill Y."/>
            <person name="Young J.P."/>
            <person name="Sanders I.R."/>
            <person name="Henrissat B."/>
            <person name="Rensing S.A."/>
            <person name="Grigoriev I.V."/>
            <person name="Corradi N."/>
            <person name="Roux C."/>
            <person name="Martin F."/>
        </authorList>
    </citation>
    <scope>NUCLEOTIDE SEQUENCE</scope>
    <source>
        <strain evidence="1">DAOM 197198</strain>
    </source>
</reference>
<name>U9TBK7_RHIID</name>
<dbReference type="AlphaFoldDB" id="U9TBK7"/>
<dbReference type="EMBL" id="KI292958">
    <property type="protein sequence ID" value="ESA05495.1"/>
    <property type="molecule type" value="Genomic_DNA"/>
</dbReference>
<proteinExistence type="predicted"/>